<evidence type="ECO:0000313" key="11">
    <source>
        <dbReference type="Proteomes" id="UP000504633"/>
    </source>
</evidence>
<feature type="active site" description="Nucleophile" evidence="8">
    <location>
        <position position="77"/>
    </location>
</feature>
<evidence type="ECO:0000256" key="2">
    <source>
        <dbReference type="ARBA" id="ARBA00006579"/>
    </source>
</evidence>
<dbReference type="Gene3D" id="1.20.1300.20">
    <property type="entry name" value="Peptidase C65 Otubain, subdomain 2"/>
    <property type="match status" value="1"/>
</dbReference>
<dbReference type="GeneID" id="111597271"/>
<feature type="active site" evidence="8">
    <location>
        <position position="74"/>
    </location>
</feature>
<feature type="site" description="Interacts with free ubiquitin" evidence="9">
    <location>
        <position position="229"/>
    </location>
</feature>
<dbReference type="InterPro" id="IPR042468">
    <property type="entry name" value="Peptidase_C65_otubain_sub1"/>
</dbReference>
<feature type="site" description="Interacts with free ubiquitin" evidence="9">
    <location>
        <position position="258"/>
    </location>
</feature>
<feature type="site" description="Interacts with free ubiquitin" evidence="9">
    <location>
        <position position="253"/>
    </location>
</feature>
<dbReference type="InterPro" id="IPR003323">
    <property type="entry name" value="OTU_dom"/>
</dbReference>
<dbReference type="GO" id="GO:0005634">
    <property type="term" value="C:nucleus"/>
    <property type="evidence" value="ECO:0007669"/>
    <property type="project" value="TreeGrafter"/>
</dbReference>
<evidence type="ECO:0000256" key="6">
    <source>
        <dbReference type="ARBA" id="ARBA00022801"/>
    </source>
</evidence>
<dbReference type="PROSITE" id="PS50802">
    <property type="entry name" value="OTU"/>
    <property type="match status" value="1"/>
</dbReference>
<evidence type="ECO:0000256" key="3">
    <source>
        <dbReference type="ARBA" id="ARBA00012759"/>
    </source>
</evidence>
<proteinExistence type="inferred from homology"/>
<dbReference type="InterPro" id="IPR016615">
    <property type="entry name" value="Otubain"/>
</dbReference>
<evidence type="ECO:0000256" key="4">
    <source>
        <dbReference type="ARBA" id="ARBA00022670"/>
    </source>
</evidence>
<feature type="site" description="Interacts with free ubiquitin" evidence="9">
    <location>
        <position position="213"/>
    </location>
</feature>
<name>A0A6J1LRK7_DROHY</name>
<dbReference type="InterPro" id="IPR019400">
    <property type="entry name" value="Peptidase_C65_otubain"/>
</dbReference>
<feature type="site" description="Interacts with free ubiquitin" evidence="9">
    <location>
        <position position="227"/>
    </location>
</feature>
<dbReference type="KEGG" id="dhe:111597271"/>
<dbReference type="AlphaFoldDB" id="A0A6J1LRK7"/>
<dbReference type="PANTHER" id="PTHR12931">
    <property type="entry name" value="UBIQUITIN THIOLESTERASE PROTEIN OTUB"/>
    <property type="match status" value="1"/>
</dbReference>
<dbReference type="GO" id="GO:0071108">
    <property type="term" value="P:protein K48-linked deubiquitination"/>
    <property type="evidence" value="ECO:0007669"/>
    <property type="project" value="TreeGrafter"/>
</dbReference>
<feature type="active site" evidence="8">
    <location>
        <position position="257"/>
    </location>
</feature>
<evidence type="ECO:0000256" key="7">
    <source>
        <dbReference type="ARBA" id="ARBA00022807"/>
    </source>
</evidence>
<comment type="catalytic activity">
    <reaction evidence="1">
        <text>Thiol-dependent hydrolysis of ester, thioester, amide, peptide and isopeptide bonds formed by the C-terminal Gly of ubiquitin (a 76-residue protein attached to proteins as an intracellular targeting signal).</text>
        <dbReference type="EC" id="3.4.19.12"/>
    </reaction>
</comment>
<dbReference type="EC" id="3.4.19.12" evidence="3"/>
<dbReference type="SUPFAM" id="SSF54001">
    <property type="entry name" value="Cysteine proteinases"/>
    <property type="match status" value="1"/>
</dbReference>
<dbReference type="GO" id="GO:0004843">
    <property type="term" value="F:cysteine-type deubiquitinase activity"/>
    <property type="evidence" value="ECO:0007669"/>
    <property type="project" value="UniProtKB-EC"/>
</dbReference>
<dbReference type="Gene3D" id="3.30.200.60">
    <property type="entry name" value="Peptidase C65 Otubain, subdomain 1"/>
    <property type="match status" value="1"/>
</dbReference>
<reference evidence="12" key="1">
    <citation type="submission" date="2025-08" db="UniProtKB">
        <authorList>
            <consortium name="RefSeq"/>
        </authorList>
    </citation>
    <scope>IDENTIFICATION</scope>
    <source>
        <strain evidence="12">15085-1641.00</strain>
        <tissue evidence="12">Whole body</tissue>
    </source>
</reference>
<keyword evidence="4" id="KW-0645">Protease</keyword>
<sequence length="264" mass="30363">MESMGRDGDHGNRDDLILQQQREIEREISDSTPLVSEQLPLTCLTAEYNGDAVFTAKIQALASKYRYMRRTRPDGNCFFRAFAYSYLECLITNTAAYDKFRQIAESSKDKLIQLGFPSFTLEDFHGTFMDVINRVSPNNIGGIEKNQSELHTIFNEQGYSDYVIVYLRLITSGKLQEDAEFYQHFIEGDMSIEEFRHQEVEPMFKESDHIHIIALCAALGVGVRVEYLDRAEGVNVKAHDFPEGTQPMVFLIYRPGHYDILYPN</sequence>
<keyword evidence="6" id="KW-0378">Hydrolase</keyword>
<dbReference type="GO" id="GO:0006508">
    <property type="term" value="P:proteolysis"/>
    <property type="evidence" value="ECO:0007669"/>
    <property type="project" value="UniProtKB-KW"/>
</dbReference>
<dbReference type="Pfam" id="PF10275">
    <property type="entry name" value="Peptidase_C65"/>
    <property type="match status" value="1"/>
</dbReference>
<dbReference type="PIRSF" id="PIRSF013503">
    <property type="entry name" value="Ubiquitin_thioesterase_Otubain"/>
    <property type="match status" value="1"/>
</dbReference>
<dbReference type="PANTHER" id="PTHR12931:SF15">
    <property type="entry name" value="UBIQUITIN THIOESTERASE OTUBAIN-LIKE"/>
    <property type="match status" value="1"/>
</dbReference>
<organism evidence="11 12">
    <name type="scientific">Drosophila hydei</name>
    <name type="common">Fruit fly</name>
    <dbReference type="NCBI Taxonomy" id="7224"/>
    <lineage>
        <taxon>Eukaryota</taxon>
        <taxon>Metazoa</taxon>
        <taxon>Ecdysozoa</taxon>
        <taxon>Arthropoda</taxon>
        <taxon>Hexapoda</taxon>
        <taxon>Insecta</taxon>
        <taxon>Pterygota</taxon>
        <taxon>Neoptera</taxon>
        <taxon>Endopterygota</taxon>
        <taxon>Diptera</taxon>
        <taxon>Brachycera</taxon>
        <taxon>Muscomorpha</taxon>
        <taxon>Ephydroidea</taxon>
        <taxon>Drosophilidae</taxon>
        <taxon>Drosophila</taxon>
    </lineage>
</organism>
<dbReference type="Proteomes" id="UP000504633">
    <property type="component" value="Unplaced"/>
</dbReference>
<dbReference type="CDD" id="cd22763">
    <property type="entry name" value="OTUB1"/>
    <property type="match status" value="1"/>
</dbReference>
<dbReference type="InterPro" id="IPR042467">
    <property type="entry name" value="Peptidase_C65_otubain_sub2"/>
</dbReference>
<protein>
    <recommendedName>
        <fullName evidence="3">ubiquitinyl hydrolase 1</fullName>
        <ecNumber evidence="3">3.4.19.12</ecNumber>
    </recommendedName>
</protein>
<evidence type="ECO:0000256" key="8">
    <source>
        <dbReference type="PIRSR" id="PIRSR013503-1"/>
    </source>
</evidence>
<accession>A0A6J1LRK7</accession>
<dbReference type="FunFam" id="1.20.1300.20:FF:000001">
    <property type="entry name" value="Ubiquitin thioesterase OTUB1"/>
    <property type="match status" value="1"/>
</dbReference>
<keyword evidence="5" id="KW-0833">Ubl conjugation pathway</keyword>
<keyword evidence="11" id="KW-1185">Reference proteome</keyword>
<evidence type="ECO:0000256" key="1">
    <source>
        <dbReference type="ARBA" id="ARBA00000707"/>
    </source>
</evidence>
<dbReference type="GO" id="GO:0043130">
    <property type="term" value="F:ubiquitin binding"/>
    <property type="evidence" value="ECO:0007669"/>
    <property type="project" value="TreeGrafter"/>
</dbReference>
<dbReference type="OMA" id="EDFHGTF"/>
<dbReference type="RefSeq" id="XP_023167653.1">
    <property type="nucleotide sequence ID" value="XM_023311885.2"/>
</dbReference>
<keyword evidence="7" id="KW-0788">Thiol protease</keyword>
<evidence type="ECO:0000256" key="9">
    <source>
        <dbReference type="PIRSR" id="PIRSR013503-2"/>
    </source>
</evidence>
<evidence type="ECO:0000256" key="5">
    <source>
        <dbReference type="ARBA" id="ARBA00022786"/>
    </source>
</evidence>
<dbReference type="OrthoDB" id="18915at2759"/>
<evidence type="ECO:0000313" key="12">
    <source>
        <dbReference type="RefSeq" id="XP_023167653.1"/>
    </source>
</evidence>
<gene>
    <name evidence="12" type="primary">LOC111597271</name>
</gene>
<feature type="domain" description="OTU" evidence="10">
    <location>
        <begin position="66"/>
        <end position="264"/>
    </location>
</feature>
<evidence type="ECO:0000259" key="10">
    <source>
        <dbReference type="PROSITE" id="PS50802"/>
    </source>
</evidence>
<comment type="similarity">
    <text evidence="2">Belongs to the peptidase C65 family.</text>
</comment>
<dbReference type="InterPro" id="IPR038765">
    <property type="entry name" value="Papain-like_cys_pep_sf"/>
</dbReference>